<feature type="transmembrane region" description="Helical" evidence="7">
    <location>
        <begin position="284"/>
        <end position="301"/>
    </location>
</feature>
<gene>
    <name evidence="8" type="primary">lgt_1</name>
    <name evidence="7" type="synonym">lgt</name>
    <name evidence="8" type="ORF">Fuma_05284</name>
</gene>
<name>A0A1P8WNK8_9PLAN</name>
<feature type="transmembrane region" description="Helical" evidence="7">
    <location>
        <begin position="58"/>
        <end position="80"/>
    </location>
</feature>
<dbReference type="InterPro" id="IPR001640">
    <property type="entry name" value="Lgt"/>
</dbReference>
<evidence type="ECO:0000313" key="9">
    <source>
        <dbReference type="Proteomes" id="UP000187735"/>
    </source>
</evidence>
<feature type="transmembrane region" description="Helical" evidence="7">
    <location>
        <begin position="202"/>
        <end position="229"/>
    </location>
</feature>
<dbReference type="PANTHER" id="PTHR30589">
    <property type="entry name" value="PROLIPOPROTEIN DIACYLGLYCERYL TRANSFERASE"/>
    <property type="match status" value="1"/>
</dbReference>
<feature type="transmembrane region" description="Helical" evidence="7">
    <location>
        <begin position="308"/>
        <end position="328"/>
    </location>
</feature>
<evidence type="ECO:0000256" key="6">
    <source>
        <dbReference type="ARBA" id="ARBA00023136"/>
    </source>
</evidence>
<keyword evidence="4 7" id="KW-0812">Transmembrane</keyword>
<dbReference type="Proteomes" id="UP000187735">
    <property type="component" value="Chromosome"/>
</dbReference>
<dbReference type="EC" id="2.5.1.145" evidence="7"/>
<evidence type="ECO:0000256" key="4">
    <source>
        <dbReference type="ARBA" id="ARBA00022692"/>
    </source>
</evidence>
<dbReference type="GO" id="GO:0008961">
    <property type="term" value="F:phosphatidylglycerol-prolipoprotein diacylglyceryl transferase activity"/>
    <property type="evidence" value="ECO:0007669"/>
    <property type="project" value="UniProtKB-UniRule"/>
</dbReference>
<evidence type="ECO:0000256" key="2">
    <source>
        <dbReference type="ARBA" id="ARBA00022475"/>
    </source>
</evidence>
<protein>
    <recommendedName>
        <fullName evidence="7">Phosphatidylglycerol--prolipoprotein diacylglyceryl transferase</fullName>
        <ecNumber evidence="7">2.5.1.145</ecNumber>
    </recommendedName>
</protein>
<dbReference type="HAMAP" id="MF_01147">
    <property type="entry name" value="Lgt"/>
    <property type="match status" value="1"/>
</dbReference>
<keyword evidence="5 7" id="KW-1133">Transmembrane helix</keyword>
<accession>A0A1P8WNK8</accession>
<feature type="transmembrane region" description="Helical" evidence="7">
    <location>
        <begin position="340"/>
        <end position="361"/>
    </location>
</feature>
<keyword evidence="8" id="KW-0328">Glycosyltransferase</keyword>
<keyword evidence="8" id="KW-0449">Lipoprotein</keyword>
<comment type="pathway">
    <text evidence="7">Protein modification; lipoprotein biosynthesis (diacylglyceryl transfer).</text>
</comment>
<dbReference type="OrthoDB" id="871140at2"/>
<dbReference type="EMBL" id="CP017641">
    <property type="protein sequence ID" value="APZ95625.1"/>
    <property type="molecule type" value="Genomic_DNA"/>
</dbReference>
<keyword evidence="2 7" id="KW-1003">Cell membrane</keyword>
<dbReference type="PANTHER" id="PTHR30589:SF0">
    <property type="entry name" value="PHOSPHATIDYLGLYCEROL--PROLIPOPROTEIN DIACYLGLYCERYL TRANSFERASE"/>
    <property type="match status" value="1"/>
</dbReference>
<keyword evidence="9" id="KW-1185">Reference proteome</keyword>
<dbReference type="GO" id="GO:0005886">
    <property type="term" value="C:plasma membrane"/>
    <property type="evidence" value="ECO:0007669"/>
    <property type="project" value="UniProtKB-SubCell"/>
</dbReference>
<dbReference type="RefSeq" id="WP_077026767.1">
    <property type="nucleotide sequence ID" value="NZ_CP017641.1"/>
</dbReference>
<dbReference type="AlphaFoldDB" id="A0A1P8WNK8"/>
<reference evidence="8 9" key="1">
    <citation type="journal article" date="2016" name="Front. Microbiol.">
        <title>Fuerstia marisgermanicae gen. nov., sp. nov., an Unusual Member of the Phylum Planctomycetes from the German Wadden Sea.</title>
        <authorList>
            <person name="Kohn T."/>
            <person name="Heuer A."/>
            <person name="Jogler M."/>
            <person name="Vollmers J."/>
            <person name="Boedeker C."/>
            <person name="Bunk B."/>
            <person name="Rast P."/>
            <person name="Borchert D."/>
            <person name="Glockner I."/>
            <person name="Freese H.M."/>
            <person name="Klenk H.P."/>
            <person name="Overmann J."/>
            <person name="Kaster A.K."/>
            <person name="Rohde M."/>
            <person name="Wiegand S."/>
            <person name="Jogler C."/>
        </authorList>
    </citation>
    <scope>NUCLEOTIDE SEQUENCE [LARGE SCALE GENOMIC DNA]</scope>
    <source>
        <strain evidence="8 9">NH11</strain>
    </source>
</reference>
<comment type="subcellular location">
    <subcellularLocation>
        <location evidence="7">Cell membrane</location>
        <topology evidence="7">Multi-pass membrane protein</topology>
    </subcellularLocation>
</comment>
<organism evidence="8 9">
    <name type="scientific">Fuerstiella marisgermanici</name>
    <dbReference type="NCBI Taxonomy" id="1891926"/>
    <lineage>
        <taxon>Bacteria</taxon>
        <taxon>Pseudomonadati</taxon>
        <taxon>Planctomycetota</taxon>
        <taxon>Planctomycetia</taxon>
        <taxon>Planctomycetales</taxon>
        <taxon>Planctomycetaceae</taxon>
        <taxon>Fuerstiella</taxon>
    </lineage>
</organism>
<dbReference type="STRING" id="1891926.Fuma_05284"/>
<feature type="transmembrane region" description="Helical" evidence="7">
    <location>
        <begin position="23"/>
        <end position="46"/>
    </location>
</feature>
<proteinExistence type="inferred from homology"/>
<dbReference type="KEGG" id="fmr:Fuma_05284"/>
<keyword evidence="3 7" id="KW-0808">Transferase</keyword>
<evidence type="ECO:0000256" key="5">
    <source>
        <dbReference type="ARBA" id="ARBA00022989"/>
    </source>
</evidence>
<evidence type="ECO:0000256" key="3">
    <source>
        <dbReference type="ARBA" id="ARBA00022679"/>
    </source>
</evidence>
<dbReference type="GO" id="GO:0042158">
    <property type="term" value="P:lipoprotein biosynthetic process"/>
    <property type="evidence" value="ECO:0007669"/>
    <property type="project" value="UniProtKB-UniRule"/>
</dbReference>
<feature type="transmembrane region" description="Helical" evidence="7">
    <location>
        <begin position="86"/>
        <end position="105"/>
    </location>
</feature>
<sequence length="381" mass="41501">MRKVLLRIVFDQYWRMESVGNELLVGCGWVLAVWALIALVSLGVLWRVTRDSKQVLSSLVFWGAVPAGVAMIPLISQPLANSGVPLFGYGFMLFVGFSTATFLASRRAKSVGLDADVIWDLMMWLLIPGIIGARIVYLMQYGDKVFAGKQGLEILKATIALWDGGIVFYGCIIGGVVGMLAYCRKYNIRPLQLGDVLMPSLFVGLGFGRIGCFLYGCCFGAACSLPWAVHFPSDSMTFESLAARSEATQQKLLEADGVPIATSALKSVAPGTELTTIALHPSQIYSSVLAFALAGLLMWFFRRRPFEGAVLALGWILYPINRFVLEIIRDDEPGRMGTGLTFSQLMSIGLFVSGCGLMIWLQRKNGDIPTGANGKLATKVK</sequence>
<feature type="transmembrane region" description="Helical" evidence="7">
    <location>
        <begin position="117"/>
        <end position="139"/>
    </location>
</feature>
<feature type="transmembrane region" description="Helical" evidence="7">
    <location>
        <begin position="159"/>
        <end position="182"/>
    </location>
</feature>
<comment type="catalytic activity">
    <reaction evidence="7">
        <text>L-cysteinyl-[prolipoprotein] + a 1,2-diacyl-sn-glycero-3-phospho-(1'-sn-glycerol) = an S-1,2-diacyl-sn-glyceryl-L-cysteinyl-[prolipoprotein] + sn-glycerol 1-phosphate + H(+)</text>
        <dbReference type="Rhea" id="RHEA:56712"/>
        <dbReference type="Rhea" id="RHEA-COMP:14679"/>
        <dbReference type="Rhea" id="RHEA-COMP:14680"/>
        <dbReference type="ChEBI" id="CHEBI:15378"/>
        <dbReference type="ChEBI" id="CHEBI:29950"/>
        <dbReference type="ChEBI" id="CHEBI:57685"/>
        <dbReference type="ChEBI" id="CHEBI:64716"/>
        <dbReference type="ChEBI" id="CHEBI:140658"/>
        <dbReference type="EC" id="2.5.1.145"/>
    </reaction>
</comment>
<keyword evidence="6 7" id="KW-0472">Membrane</keyword>
<comment type="function">
    <text evidence="7">Catalyzes the transfer of the diacylglyceryl group from phosphatidylglycerol to the sulfhydryl group of the N-terminal cysteine of a prolipoprotein, the first step in the formation of mature lipoproteins.</text>
</comment>
<dbReference type="UniPathway" id="UPA00664"/>
<evidence type="ECO:0000313" key="8">
    <source>
        <dbReference type="EMBL" id="APZ95625.1"/>
    </source>
</evidence>
<dbReference type="Pfam" id="PF01790">
    <property type="entry name" value="LGT"/>
    <property type="match status" value="1"/>
</dbReference>
<evidence type="ECO:0000256" key="1">
    <source>
        <dbReference type="ARBA" id="ARBA00007150"/>
    </source>
</evidence>
<comment type="similarity">
    <text evidence="1 7">Belongs to the Lgt family.</text>
</comment>
<evidence type="ECO:0000256" key="7">
    <source>
        <dbReference type="HAMAP-Rule" id="MF_01147"/>
    </source>
</evidence>
<feature type="binding site" evidence="7">
    <location>
        <position position="209"/>
    </location>
    <ligand>
        <name>a 1,2-diacyl-sn-glycero-3-phospho-(1'-sn-glycerol)</name>
        <dbReference type="ChEBI" id="CHEBI:64716"/>
    </ligand>
</feature>